<protein>
    <submittedName>
        <fullName evidence="1">Uncharacterized protein</fullName>
    </submittedName>
</protein>
<proteinExistence type="predicted"/>
<gene>
    <name evidence="1" type="ORF">MarFTMF_142</name>
</gene>
<organism evidence="1">
    <name type="scientific">Marseillevirus sp</name>
    <dbReference type="NCBI Taxonomy" id="2809551"/>
    <lineage>
        <taxon>Viruses</taxon>
        <taxon>Varidnaviria</taxon>
        <taxon>Bamfordvirae</taxon>
        <taxon>Nucleocytoviricota</taxon>
        <taxon>Megaviricetes</taxon>
        <taxon>Pimascovirales</taxon>
        <taxon>Pimascovirales incertae sedis</taxon>
        <taxon>Marseilleviridae</taxon>
        <taxon>Marseillevirus</taxon>
    </lineage>
</organism>
<dbReference type="EMBL" id="OR343188">
    <property type="protein sequence ID" value="WNL49658.1"/>
    <property type="molecule type" value="Genomic_DNA"/>
</dbReference>
<name>A0AA96EMB8_9VIRU</name>
<evidence type="ECO:0000313" key="1">
    <source>
        <dbReference type="EMBL" id="WNL49658.1"/>
    </source>
</evidence>
<sequence length="29" mass="3353">MSLWDETMIFEDKELARQHAFSSESCGGF</sequence>
<reference evidence="1" key="1">
    <citation type="submission" date="2023-07" db="EMBL/GenBank/DDBJ databases">
        <authorList>
            <person name="Xia Y."/>
        </authorList>
    </citation>
    <scope>NUCLEOTIDE SEQUENCE</scope>
    <source>
        <strain evidence="1">F</strain>
    </source>
</reference>
<accession>A0AA96EMB8</accession>